<protein>
    <submittedName>
        <fullName evidence="1">Uncharacterized protein</fullName>
    </submittedName>
</protein>
<accession>A0ABS6JB35</accession>
<evidence type="ECO:0000313" key="2">
    <source>
        <dbReference type="Proteomes" id="UP000784880"/>
    </source>
</evidence>
<dbReference type="InterPro" id="IPR054224">
    <property type="entry name" value="DUF6944"/>
</dbReference>
<dbReference type="Pfam" id="PF22116">
    <property type="entry name" value="DUF6944"/>
    <property type="match status" value="1"/>
</dbReference>
<reference evidence="1 2" key="1">
    <citation type="submission" date="2021-06" db="EMBL/GenBank/DDBJ databases">
        <title>Bacillus sp. RD4P76, an endophyte from a halophyte.</title>
        <authorList>
            <person name="Sun J.-Q."/>
        </authorList>
    </citation>
    <scope>NUCLEOTIDE SEQUENCE [LARGE SCALE GENOMIC DNA]</scope>
    <source>
        <strain evidence="1 2">CGMCC 1.15917</strain>
    </source>
</reference>
<dbReference type="Proteomes" id="UP000784880">
    <property type="component" value="Unassembled WGS sequence"/>
</dbReference>
<dbReference type="RefSeq" id="WP_217064650.1">
    <property type="nucleotide sequence ID" value="NZ_JAHQCS010000047.1"/>
</dbReference>
<gene>
    <name evidence="1" type="ORF">KS419_03230</name>
</gene>
<organism evidence="1 2">
    <name type="scientific">Evansella tamaricis</name>
    <dbReference type="NCBI Taxonomy" id="2069301"/>
    <lineage>
        <taxon>Bacteria</taxon>
        <taxon>Bacillati</taxon>
        <taxon>Bacillota</taxon>
        <taxon>Bacilli</taxon>
        <taxon>Bacillales</taxon>
        <taxon>Bacillaceae</taxon>
        <taxon>Evansella</taxon>
    </lineage>
</organism>
<name>A0ABS6JB35_9BACI</name>
<dbReference type="EMBL" id="JAHQCS010000047">
    <property type="protein sequence ID" value="MBU9710756.1"/>
    <property type="molecule type" value="Genomic_DNA"/>
</dbReference>
<sequence length="188" mass="19781">MSNYLYIAGNWIEALGANLAALGVSIEIQDSIDGKRLRVVGDGVQAVGNFLIAETTPSDGLAVLGNQLQAIASAGNAVIAHREIYVDEDINNQLEIISDAIQAIGSFITAEARRDDNPPKAVGNLIQAIGAIIEATGVLNVLLRKEEEGDQLRSAGKWIQGAGTIIQAVSVTPGLKHLVQFENAEPSS</sequence>
<evidence type="ECO:0000313" key="1">
    <source>
        <dbReference type="EMBL" id="MBU9710756.1"/>
    </source>
</evidence>
<keyword evidence="2" id="KW-1185">Reference proteome</keyword>
<comment type="caution">
    <text evidence="1">The sequence shown here is derived from an EMBL/GenBank/DDBJ whole genome shotgun (WGS) entry which is preliminary data.</text>
</comment>
<proteinExistence type="predicted"/>